<feature type="domain" description="Glyoxalase-like" evidence="1">
    <location>
        <begin position="8"/>
        <end position="117"/>
    </location>
</feature>
<dbReference type="SUPFAM" id="SSF54593">
    <property type="entry name" value="Glyoxalase/Bleomycin resistance protein/Dihydroxybiphenyl dioxygenase"/>
    <property type="match status" value="1"/>
</dbReference>
<dbReference type="AlphaFoldDB" id="A0A4Y4DSL8"/>
<dbReference type="InterPro" id="IPR041581">
    <property type="entry name" value="Glyoxalase_6"/>
</dbReference>
<dbReference type="Proteomes" id="UP000316612">
    <property type="component" value="Unassembled WGS sequence"/>
</dbReference>
<organism evidence="2 3">
    <name type="scientific">Glutamicibacter uratoxydans</name>
    <name type="common">Arthrobacter uratoxydans</name>
    <dbReference type="NCBI Taxonomy" id="43667"/>
    <lineage>
        <taxon>Bacteria</taxon>
        <taxon>Bacillati</taxon>
        <taxon>Actinomycetota</taxon>
        <taxon>Actinomycetes</taxon>
        <taxon>Micrococcales</taxon>
        <taxon>Micrococcaceae</taxon>
        <taxon>Glutamicibacter</taxon>
    </lineage>
</organism>
<accession>A0A4Y4DSL8</accession>
<comment type="caution">
    <text evidence="2">The sequence shown here is derived from an EMBL/GenBank/DDBJ whole genome shotgun (WGS) entry which is preliminary data.</text>
</comment>
<evidence type="ECO:0000313" key="3">
    <source>
        <dbReference type="Proteomes" id="UP000316612"/>
    </source>
</evidence>
<reference evidence="2 3" key="1">
    <citation type="submission" date="2019-06" db="EMBL/GenBank/DDBJ databases">
        <title>Whole genome shotgun sequence of Glutamicibacter uratoxydans NBRC 15515.</title>
        <authorList>
            <person name="Hosoyama A."/>
            <person name="Uohara A."/>
            <person name="Ohji S."/>
            <person name="Ichikawa N."/>
        </authorList>
    </citation>
    <scope>NUCLEOTIDE SEQUENCE [LARGE SCALE GENOMIC DNA]</scope>
    <source>
        <strain evidence="2 3">NBRC 15515</strain>
    </source>
</reference>
<gene>
    <name evidence="2" type="ORF">AUR04nite_18800</name>
</gene>
<evidence type="ECO:0000259" key="1">
    <source>
        <dbReference type="Pfam" id="PF18029"/>
    </source>
</evidence>
<keyword evidence="3" id="KW-1185">Reference proteome</keyword>
<keyword evidence="2" id="KW-0456">Lyase</keyword>
<dbReference type="Pfam" id="PF18029">
    <property type="entry name" value="Glyoxalase_6"/>
    <property type="match status" value="1"/>
</dbReference>
<dbReference type="PANTHER" id="PTHR35908:SF1">
    <property type="entry name" value="CONSERVED PROTEIN"/>
    <property type="match status" value="1"/>
</dbReference>
<protein>
    <submittedName>
        <fullName evidence="2">Lactoylglutathione lyase</fullName>
    </submittedName>
</protein>
<dbReference type="OrthoDB" id="5524593at2"/>
<dbReference type="CDD" id="cd06587">
    <property type="entry name" value="VOC"/>
    <property type="match status" value="1"/>
</dbReference>
<dbReference type="PANTHER" id="PTHR35908">
    <property type="entry name" value="HYPOTHETICAL FUSION PROTEIN"/>
    <property type="match status" value="1"/>
</dbReference>
<proteinExistence type="predicted"/>
<dbReference type="EMBL" id="BJNY01000009">
    <property type="protein sequence ID" value="GED06348.1"/>
    <property type="molecule type" value="Genomic_DNA"/>
</dbReference>
<dbReference type="InterPro" id="IPR029068">
    <property type="entry name" value="Glyas_Bleomycin-R_OHBP_Dase"/>
</dbReference>
<evidence type="ECO:0000313" key="2">
    <source>
        <dbReference type="EMBL" id="GED06348.1"/>
    </source>
</evidence>
<name>A0A4Y4DSL8_GLUUR</name>
<dbReference type="GO" id="GO:0016829">
    <property type="term" value="F:lyase activity"/>
    <property type="evidence" value="ECO:0007669"/>
    <property type="project" value="UniProtKB-KW"/>
</dbReference>
<dbReference type="Gene3D" id="3.10.180.10">
    <property type="entry name" value="2,3-Dihydroxybiphenyl 1,2-Dioxygenase, domain 1"/>
    <property type="match status" value="1"/>
</dbReference>
<sequence>MPVEISEIAVDCRNPMLVARFWCEVLDYRVLEEAVGIVSIARVPRRPGEPILCFAQVPEDKTIKNRLHLDVCPSSSTQQEEVDRLLALGANYADVGQSDDDNWVVLMDPEGNEFCVLSGSI</sequence>